<dbReference type="CDD" id="cd16917">
    <property type="entry name" value="HATPase_UhpB-NarQ-NarX-like"/>
    <property type="match status" value="1"/>
</dbReference>
<dbReference type="InterPro" id="IPR011712">
    <property type="entry name" value="Sig_transdc_His_kin_sub3_dim/P"/>
</dbReference>
<dbReference type="EC" id="2.7.13.3" evidence="2"/>
<dbReference type="InterPro" id="IPR005467">
    <property type="entry name" value="His_kinase_dom"/>
</dbReference>
<keyword evidence="9" id="KW-0812">Transmembrane</keyword>
<keyword evidence="5" id="KW-0547">Nucleotide-binding</keyword>
<keyword evidence="9" id="KW-0472">Membrane</keyword>
<protein>
    <recommendedName>
        <fullName evidence="2">histidine kinase</fullName>
        <ecNumber evidence="2">2.7.13.3</ecNumber>
    </recommendedName>
</protein>
<gene>
    <name evidence="11" type="ORF">IA57_11285</name>
</gene>
<keyword evidence="4" id="KW-0808">Transferase</keyword>
<dbReference type="Gene3D" id="3.30.565.10">
    <property type="entry name" value="Histidine kinase-like ATPase, C-terminal domain"/>
    <property type="match status" value="1"/>
</dbReference>
<evidence type="ECO:0000256" key="7">
    <source>
        <dbReference type="ARBA" id="ARBA00022840"/>
    </source>
</evidence>
<reference evidence="12" key="2">
    <citation type="submission" date="2014-07" db="EMBL/GenBank/DDBJ databases">
        <title>Genome sequence of Mangrovimonas yunxiaonensis.</title>
        <authorList>
            <person name="Li Y."/>
            <person name="Zheng T."/>
        </authorList>
    </citation>
    <scope>NUCLEOTIDE SEQUENCE [LARGE SCALE GENOMIC DNA]</scope>
    <source>
        <strain evidence="12">LY01</strain>
    </source>
</reference>
<dbReference type="Pfam" id="PF07730">
    <property type="entry name" value="HisKA_3"/>
    <property type="match status" value="1"/>
</dbReference>
<evidence type="ECO:0000313" key="12">
    <source>
        <dbReference type="Proteomes" id="UP000028521"/>
    </source>
</evidence>
<reference evidence="11 12" key="1">
    <citation type="journal article" date="2014" name="Genome Announc.">
        <title>Draft Genome Sequence of the Algicidal Bacterium Mangrovimonas yunxiaonensis Strain LY01.</title>
        <authorList>
            <person name="Li Y."/>
            <person name="Zhu H."/>
            <person name="Li C."/>
            <person name="Zhang H."/>
            <person name="Chen Z."/>
            <person name="Zheng W."/>
            <person name="Xu H."/>
            <person name="Zheng T."/>
        </authorList>
    </citation>
    <scope>NUCLEOTIDE SEQUENCE [LARGE SCALE GENOMIC DNA]</scope>
    <source>
        <strain evidence="11 12">LY01</strain>
    </source>
</reference>
<dbReference type="RefSeq" id="WP_036123156.1">
    <property type="nucleotide sequence ID" value="NZ_BMET01000004.1"/>
</dbReference>
<dbReference type="Pfam" id="PF02518">
    <property type="entry name" value="HATPase_c"/>
    <property type="match status" value="1"/>
</dbReference>
<keyword evidence="12" id="KW-1185">Reference proteome</keyword>
<keyword evidence="8" id="KW-0902">Two-component regulatory system</keyword>
<dbReference type="PANTHER" id="PTHR24421">
    <property type="entry name" value="NITRATE/NITRITE SENSOR PROTEIN NARX-RELATED"/>
    <property type="match status" value="1"/>
</dbReference>
<evidence type="ECO:0000259" key="10">
    <source>
        <dbReference type="PROSITE" id="PS50109"/>
    </source>
</evidence>
<dbReference type="Proteomes" id="UP000028521">
    <property type="component" value="Unassembled WGS sequence"/>
</dbReference>
<dbReference type="AlphaFoldDB" id="A0A084TJX5"/>
<evidence type="ECO:0000256" key="3">
    <source>
        <dbReference type="ARBA" id="ARBA00022553"/>
    </source>
</evidence>
<name>A0A084TJX5_9FLAO</name>
<evidence type="ECO:0000256" key="8">
    <source>
        <dbReference type="ARBA" id="ARBA00023012"/>
    </source>
</evidence>
<sequence length="266" mass="30458">MVQATERLVTTDAQRYLLIYMIVVLVVLTTLVIVFFVFFQKRKNKLLLDKIKQQRAFDKEMQRAQTEVQEQTLKNIGWELHDNIGQLLAYANMQMNMLSTQVEEKVKPTLNATSETIKQSLQEVRALSKSLNNDVLLNMGLIDSIKNEISRLERLRFERVVFDIDGEARPLTDQNHQVIIFRILQEFFSNAVKYSEADTLTIQLNYQPETLQITATDNGKGFNVEAAKKGAGLINMKSRAKLIKSEFKLSSKPDQGTKLVLTYPLG</sequence>
<dbReference type="GO" id="GO:0000155">
    <property type="term" value="F:phosphorelay sensor kinase activity"/>
    <property type="evidence" value="ECO:0007669"/>
    <property type="project" value="InterPro"/>
</dbReference>
<dbReference type="Gene3D" id="1.20.5.1930">
    <property type="match status" value="1"/>
</dbReference>
<keyword evidence="9" id="KW-1133">Transmembrane helix</keyword>
<dbReference type="InterPro" id="IPR036890">
    <property type="entry name" value="HATPase_C_sf"/>
</dbReference>
<dbReference type="SUPFAM" id="SSF55874">
    <property type="entry name" value="ATPase domain of HSP90 chaperone/DNA topoisomerase II/histidine kinase"/>
    <property type="match status" value="1"/>
</dbReference>
<keyword evidence="6 11" id="KW-0418">Kinase</keyword>
<feature type="transmembrane region" description="Helical" evidence="9">
    <location>
        <begin position="17"/>
        <end position="39"/>
    </location>
</feature>
<dbReference type="InterPro" id="IPR050482">
    <property type="entry name" value="Sensor_HK_TwoCompSys"/>
</dbReference>
<dbReference type="STRING" id="1197477.IA57_11285"/>
<dbReference type="PANTHER" id="PTHR24421:SF10">
    <property type="entry name" value="NITRATE_NITRITE SENSOR PROTEIN NARQ"/>
    <property type="match status" value="1"/>
</dbReference>
<organism evidence="11 12">
    <name type="scientific">Mangrovimonas yunxiaonensis</name>
    <dbReference type="NCBI Taxonomy" id="1197477"/>
    <lineage>
        <taxon>Bacteria</taxon>
        <taxon>Pseudomonadati</taxon>
        <taxon>Bacteroidota</taxon>
        <taxon>Flavobacteriia</taxon>
        <taxon>Flavobacteriales</taxon>
        <taxon>Flavobacteriaceae</taxon>
        <taxon>Mangrovimonas</taxon>
    </lineage>
</organism>
<dbReference type="GO" id="GO:0016020">
    <property type="term" value="C:membrane"/>
    <property type="evidence" value="ECO:0007669"/>
    <property type="project" value="InterPro"/>
</dbReference>
<feature type="domain" description="Histidine kinase" evidence="10">
    <location>
        <begin position="75"/>
        <end position="266"/>
    </location>
</feature>
<comment type="catalytic activity">
    <reaction evidence="1">
        <text>ATP + protein L-histidine = ADP + protein N-phospho-L-histidine.</text>
        <dbReference type="EC" id="2.7.13.3"/>
    </reaction>
</comment>
<evidence type="ECO:0000256" key="1">
    <source>
        <dbReference type="ARBA" id="ARBA00000085"/>
    </source>
</evidence>
<comment type="caution">
    <text evidence="11">The sequence shown here is derived from an EMBL/GenBank/DDBJ whole genome shotgun (WGS) entry which is preliminary data.</text>
</comment>
<keyword evidence="3" id="KW-0597">Phosphoprotein</keyword>
<dbReference type="InterPro" id="IPR003594">
    <property type="entry name" value="HATPase_dom"/>
</dbReference>
<proteinExistence type="predicted"/>
<evidence type="ECO:0000256" key="4">
    <source>
        <dbReference type="ARBA" id="ARBA00022679"/>
    </source>
</evidence>
<keyword evidence="7" id="KW-0067">ATP-binding</keyword>
<accession>A0A084TJX5</accession>
<evidence type="ECO:0000256" key="9">
    <source>
        <dbReference type="SAM" id="Phobius"/>
    </source>
</evidence>
<dbReference type="eggNOG" id="COG4585">
    <property type="taxonomic scope" value="Bacteria"/>
</dbReference>
<dbReference type="OrthoDB" id="9760839at2"/>
<evidence type="ECO:0000256" key="2">
    <source>
        <dbReference type="ARBA" id="ARBA00012438"/>
    </source>
</evidence>
<dbReference type="PROSITE" id="PS50109">
    <property type="entry name" value="HIS_KIN"/>
    <property type="match status" value="1"/>
</dbReference>
<dbReference type="EMBL" id="JPFK01000007">
    <property type="protein sequence ID" value="KFB01011.1"/>
    <property type="molecule type" value="Genomic_DNA"/>
</dbReference>
<evidence type="ECO:0000313" key="11">
    <source>
        <dbReference type="EMBL" id="KFB01011.1"/>
    </source>
</evidence>
<dbReference type="GO" id="GO:0046983">
    <property type="term" value="F:protein dimerization activity"/>
    <property type="evidence" value="ECO:0007669"/>
    <property type="project" value="InterPro"/>
</dbReference>
<evidence type="ECO:0000256" key="5">
    <source>
        <dbReference type="ARBA" id="ARBA00022741"/>
    </source>
</evidence>
<dbReference type="GO" id="GO:0005524">
    <property type="term" value="F:ATP binding"/>
    <property type="evidence" value="ECO:0007669"/>
    <property type="project" value="UniProtKB-KW"/>
</dbReference>
<evidence type="ECO:0000256" key="6">
    <source>
        <dbReference type="ARBA" id="ARBA00022777"/>
    </source>
</evidence>